<dbReference type="EMBL" id="DSUH01000009">
    <property type="protein sequence ID" value="HGU31266.1"/>
    <property type="molecule type" value="Genomic_DNA"/>
</dbReference>
<organism evidence="2">
    <name type="scientific">Desulfatirhabdium butyrativorans</name>
    <dbReference type="NCBI Taxonomy" id="340467"/>
    <lineage>
        <taxon>Bacteria</taxon>
        <taxon>Pseudomonadati</taxon>
        <taxon>Thermodesulfobacteriota</taxon>
        <taxon>Desulfobacteria</taxon>
        <taxon>Desulfobacterales</taxon>
        <taxon>Desulfatirhabdiaceae</taxon>
        <taxon>Desulfatirhabdium</taxon>
    </lineage>
</organism>
<dbReference type="AlphaFoldDB" id="A0A7C4MNI7"/>
<name>A0A7C4MNI7_9BACT</name>
<evidence type="ECO:0000259" key="1">
    <source>
        <dbReference type="Pfam" id="PF01592"/>
    </source>
</evidence>
<sequence>MEETHPDASGQDFWQSHSLKFLEMAFRTDKMETMAKPDGFGTKTGDCGDTVEIYLKLNDDRIESASYGLRGCLNTAACANTVIQMIEGKTIDEAWEVTPEAVAAYLETLPPDHFHCAELAVGALYLALADCREKQRSPWKKLYGTS</sequence>
<dbReference type="Pfam" id="PF01592">
    <property type="entry name" value="NifU_N"/>
    <property type="match status" value="1"/>
</dbReference>
<comment type="caution">
    <text evidence="2">The sequence shown here is derived from an EMBL/GenBank/DDBJ whole genome shotgun (WGS) entry which is preliminary data.</text>
</comment>
<reference evidence="2" key="1">
    <citation type="journal article" date="2020" name="mSystems">
        <title>Genome- and Community-Level Interaction Insights into Carbon Utilization and Element Cycling Functions of Hydrothermarchaeota in Hydrothermal Sediment.</title>
        <authorList>
            <person name="Zhou Z."/>
            <person name="Liu Y."/>
            <person name="Xu W."/>
            <person name="Pan J."/>
            <person name="Luo Z.H."/>
            <person name="Li M."/>
        </authorList>
    </citation>
    <scope>NUCLEOTIDE SEQUENCE [LARGE SCALE GENOMIC DNA]</scope>
    <source>
        <strain evidence="2">SpSt-477</strain>
    </source>
</reference>
<feature type="domain" description="NIF system FeS cluster assembly NifU N-terminal" evidence="1">
    <location>
        <begin position="46"/>
        <end position="135"/>
    </location>
</feature>
<evidence type="ECO:0000313" key="2">
    <source>
        <dbReference type="EMBL" id="HGU31266.1"/>
    </source>
</evidence>
<dbReference type="GO" id="GO:0005506">
    <property type="term" value="F:iron ion binding"/>
    <property type="evidence" value="ECO:0007669"/>
    <property type="project" value="InterPro"/>
</dbReference>
<dbReference type="SUPFAM" id="SSF82649">
    <property type="entry name" value="SufE/NifU"/>
    <property type="match status" value="1"/>
</dbReference>
<dbReference type="InterPro" id="IPR002871">
    <property type="entry name" value="NIF_FeS_clus_asmbl_NifU_N"/>
</dbReference>
<dbReference type="PANTHER" id="PTHR10093">
    <property type="entry name" value="IRON-SULFUR CLUSTER ASSEMBLY ENZYME NIFU HOMOLOG"/>
    <property type="match status" value="1"/>
</dbReference>
<dbReference type="Gene3D" id="3.90.1010.10">
    <property type="match status" value="1"/>
</dbReference>
<gene>
    <name evidence="2" type="ORF">ENS29_00245</name>
</gene>
<proteinExistence type="predicted"/>
<protein>
    <submittedName>
        <fullName evidence="2">Iron-sulfur cluster assembly scaffold protein</fullName>
    </submittedName>
</protein>
<dbReference type="CDD" id="cd06664">
    <property type="entry name" value="IscU_like"/>
    <property type="match status" value="1"/>
</dbReference>
<accession>A0A7C4MNI7</accession>
<dbReference type="GO" id="GO:0016226">
    <property type="term" value="P:iron-sulfur cluster assembly"/>
    <property type="evidence" value="ECO:0007669"/>
    <property type="project" value="InterPro"/>
</dbReference>
<dbReference type="GO" id="GO:0051536">
    <property type="term" value="F:iron-sulfur cluster binding"/>
    <property type="evidence" value="ECO:0007669"/>
    <property type="project" value="InterPro"/>
</dbReference>